<feature type="compositionally biased region" description="Basic residues" evidence="2">
    <location>
        <begin position="980"/>
        <end position="991"/>
    </location>
</feature>
<feature type="region of interest" description="Disordered" evidence="2">
    <location>
        <begin position="94"/>
        <end position="122"/>
    </location>
</feature>
<keyword evidence="4" id="KW-1185">Reference proteome</keyword>
<dbReference type="OrthoDB" id="2554293at2759"/>
<dbReference type="PANTHER" id="PTHR47942:SF63">
    <property type="entry name" value="PENTATRICOPEPTIDE REPEAT-CONTAINING PROTEIN"/>
    <property type="match status" value="1"/>
</dbReference>
<feature type="compositionally biased region" description="Pro residues" evidence="2">
    <location>
        <begin position="101"/>
        <end position="116"/>
    </location>
</feature>
<dbReference type="Proteomes" id="UP000320762">
    <property type="component" value="Unassembled WGS sequence"/>
</dbReference>
<comment type="caution">
    <text evidence="3">The sequence shown here is derived from an EMBL/GenBank/DDBJ whole genome shotgun (WGS) entry which is preliminary data.</text>
</comment>
<sequence length="991" mass="111373">MPCFWSPKIASVARDAYCSGIRRAATLGSQSCHRLAAKSACRRRSPIGVHSNVPYSRSFSAQVAVDSSPRHTYSYLPPPPIPLDRIVFIPQRRTPSRPVAKPDPPTPPPTPPPSPPSAAHMSRMAAQSIRLCTAQKAFGDAFYIFHSVRYSNDPSFSPSSKEISSFGHDLPRYADVAIEFGQAVKPRLPAHALLHSLLRAGQPELAYKFSIKMMDAGIHFHHRSLEAVIKHLTPLPNESPVRHYVRAVARQYNPAVFLSLGSAQFTNNPGADLAVRLLDAARRSHHRRTEGMFQHLMKLCLLHGEIIIATMLFATLCSDWKTTRLLTAQVNDMLLPEEIEPTAEAKERDRKRYEHLSGEGLRPHRAQLHDILTVVDTTLAREDTEAGFESTLKGALQALVNLAYLLDHRAIPYADLGMLIRTIYRCPRVQVDAWIPDPGGKQGHRRVDAYNYCHDVLNRLLNKLPVRRRQDLTPAPAGHHPPVQYSRRAIEDTMVPLSLRSCNALLHYALRHRMSLKEAERVLDYMVRQTGHKPDTATLNILLRSATLLRRSDIAEQVMQMFRHHDGSQTILNGLPREGQSTGTERGKRKRGRLEPAPSVASKGKFSKALAGLETDNVSLPLSPARMDKHTFTAWVTHLTSTGHPHAIADALFDILPQLYLVDHPAGYPQLEHLLRASSRTRERDLLRVASYGPYVFVCLLNALVKAGRTGLAERVWLLAKQAERASWLPQGSGRGAVRPWCLPIHAYTLMLQCYGAEARRYALTRTRDTHTNVVDWAPRAKGAVSGWRQYIRGKSVARSLNGREAARLLYTSMFAGARDVYGQLQELREISGHTRHVRMPVPDARFFNAALDTFLRPEHTGRRVVRGQTASMSAFKARSQLLAAMRRWEKYQEAPGVWSEQLQQVVEDMQDAGYAIPPGIRPMLVGRMPVKTLIWDGRVHAHGTRTPYAFPRRRKAYKYEAHRIPVVKTRGLPLGRSPTGRRRRTGQRSA</sequence>
<organism evidence="3 4">
    <name type="scientific">Schizophyllum amplum</name>
    <dbReference type="NCBI Taxonomy" id="97359"/>
    <lineage>
        <taxon>Eukaryota</taxon>
        <taxon>Fungi</taxon>
        <taxon>Dikarya</taxon>
        <taxon>Basidiomycota</taxon>
        <taxon>Agaricomycotina</taxon>
        <taxon>Agaricomycetes</taxon>
        <taxon>Agaricomycetidae</taxon>
        <taxon>Agaricales</taxon>
        <taxon>Schizophyllaceae</taxon>
        <taxon>Schizophyllum</taxon>
    </lineage>
</organism>
<accession>A0A550CV46</accession>
<gene>
    <name evidence="3" type="ORF">BD626DRAFT_425666</name>
</gene>
<feature type="region of interest" description="Disordered" evidence="2">
    <location>
        <begin position="569"/>
        <end position="599"/>
    </location>
</feature>
<evidence type="ECO:0000256" key="1">
    <source>
        <dbReference type="ARBA" id="ARBA00022737"/>
    </source>
</evidence>
<dbReference type="InterPro" id="IPR011990">
    <property type="entry name" value="TPR-like_helical_dom_sf"/>
</dbReference>
<evidence type="ECO:0000313" key="3">
    <source>
        <dbReference type="EMBL" id="TRM68649.1"/>
    </source>
</evidence>
<dbReference type="PANTHER" id="PTHR47942">
    <property type="entry name" value="TETRATRICOPEPTIDE REPEAT (TPR)-LIKE SUPERFAMILY PROTEIN-RELATED"/>
    <property type="match status" value="1"/>
</dbReference>
<reference evidence="3 4" key="1">
    <citation type="journal article" date="2019" name="New Phytol.">
        <title>Comparative genomics reveals unique wood-decay strategies and fruiting body development in the Schizophyllaceae.</title>
        <authorList>
            <person name="Almasi E."/>
            <person name="Sahu N."/>
            <person name="Krizsan K."/>
            <person name="Balint B."/>
            <person name="Kovacs G.M."/>
            <person name="Kiss B."/>
            <person name="Cseklye J."/>
            <person name="Drula E."/>
            <person name="Henrissat B."/>
            <person name="Nagy I."/>
            <person name="Chovatia M."/>
            <person name="Adam C."/>
            <person name="LaButti K."/>
            <person name="Lipzen A."/>
            <person name="Riley R."/>
            <person name="Grigoriev I.V."/>
            <person name="Nagy L.G."/>
        </authorList>
    </citation>
    <scope>NUCLEOTIDE SEQUENCE [LARGE SCALE GENOMIC DNA]</scope>
    <source>
        <strain evidence="3 4">NL-1724</strain>
    </source>
</reference>
<protein>
    <submittedName>
        <fullName evidence="3">Uncharacterized protein</fullName>
    </submittedName>
</protein>
<evidence type="ECO:0000256" key="2">
    <source>
        <dbReference type="SAM" id="MobiDB-lite"/>
    </source>
</evidence>
<dbReference type="AlphaFoldDB" id="A0A550CV46"/>
<name>A0A550CV46_9AGAR</name>
<dbReference type="STRING" id="97359.A0A550CV46"/>
<evidence type="ECO:0000313" key="4">
    <source>
        <dbReference type="Proteomes" id="UP000320762"/>
    </source>
</evidence>
<dbReference type="EMBL" id="VDMD01000002">
    <property type="protein sequence ID" value="TRM68649.1"/>
    <property type="molecule type" value="Genomic_DNA"/>
</dbReference>
<keyword evidence="1" id="KW-0677">Repeat</keyword>
<dbReference type="InterPro" id="IPR051222">
    <property type="entry name" value="PPR/CCM1_RNA-binding"/>
</dbReference>
<feature type="region of interest" description="Disordered" evidence="2">
    <location>
        <begin position="971"/>
        <end position="991"/>
    </location>
</feature>
<proteinExistence type="predicted"/>
<dbReference type="Gene3D" id="1.25.40.10">
    <property type="entry name" value="Tetratricopeptide repeat domain"/>
    <property type="match status" value="1"/>
</dbReference>